<dbReference type="Proteomes" id="UP000288212">
    <property type="component" value="Unassembled WGS sequence"/>
</dbReference>
<reference evidence="1 2" key="1">
    <citation type="journal article" date="2011" name="Front. Microbiol.">
        <title>Genomic signatures of strain selection and enhancement in Bacillus atrophaeus var. globigii, a historical biowarfare simulant.</title>
        <authorList>
            <person name="Gibbons H.S."/>
            <person name="Broomall S.M."/>
            <person name="McNew L.A."/>
            <person name="Daligault H."/>
            <person name="Chapman C."/>
            <person name="Bruce D."/>
            <person name="Karavis M."/>
            <person name="Krepps M."/>
            <person name="McGregor P.A."/>
            <person name="Hong C."/>
            <person name="Park K.H."/>
            <person name="Akmal A."/>
            <person name="Feldman A."/>
            <person name="Lin J.S."/>
            <person name="Chang W.E."/>
            <person name="Higgs B.W."/>
            <person name="Demirev P."/>
            <person name="Lindquist J."/>
            <person name="Liem A."/>
            <person name="Fochler E."/>
            <person name="Read T.D."/>
            <person name="Tapia R."/>
            <person name="Johnson S."/>
            <person name="Bishop-Lilly K.A."/>
            <person name="Detter C."/>
            <person name="Han C."/>
            <person name="Sozhamannan S."/>
            <person name="Rosenzweig C.N."/>
            <person name="Skowronski E.W."/>
        </authorList>
    </citation>
    <scope>NUCLEOTIDE SEQUENCE [LARGE SCALE GENOMIC DNA]</scope>
    <source>
        <strain evidence="1 2">AK5</strain>
    </source>
</reference>
<dbReference type="RefSeq" id="WP_126791244.1">
    <property type="nucleotide sequence ID" value="NZ_PIPI01000001.1"/>
</dbReference>
<dbReference type="AlphaFoldDB" id="A0A432VZ53"/>
<dbReference type="Pfam" id="PF04315">
    <property type="entry name" value="EpmC"/>
    <property type="match status" value="1"/>
</dbReference>
<comment type="caution">
    <text evidence="1">The sequence shown here is derived from an EMBL/GenBank/DDBJ whole genome shotgun (WGS) entry which is preliminary data.</text>
</comment>
<evidence type="ECO:0000313" key="1">
    <source>
        <dbReference type="EMBL" id="RUO21946.1"/>
    </source>
</evidence>
<gene>
    <name evidence="1" type="ORF">CWE06_03640</name>
</gene>
<proteinExistence type="predicted"/>
<protein>
    <submittedName>
        <fullName evidence="1">ABC transporter ATP-binding protein</fullName>
    </submittedName>
</protein>
<name>A0A432VZ53_9GAMM</name>
<keyword evidence="1" id="KW-0547">Nucleotide-binding</keyword>
<keyword evidence="2" id="KW-1185">Reference proteome</keyword>
<sequence length="214" mass="24066">MVAAEATVAATSTTQTVQADQLIRLFNSEFQQSEQTVLVDGQRAGFAEPIYLPASHSRHGNYPYHRIIFAHGFARSALHEIAHWCVAGKVRRQLLDFGYWYAPDGRSSEQQAAFEAVEITPQAVEWLLSLAAGINFEISVDNLAGDEPPNRLQFAEQVLARAILRSEQGWPPRAWRFAQRLAVYYRQPLPDTALFKLAGAAMIRRELSRLQELS</sequence>
<dbReference type="InterPro" id="IPR007411">
    <property type="entry name" value="EpmC"/>
</dbReference>
<dbReference type="GO" id="GO:0005524">
    <property type="term" value="F:ATP binding"/>
    <property type="evidence" value="ECO:0007669"/>
    <property type="project" value="UniProtKB-KW"/>
</dbReference>
<dbReference type="EMBL" id="PIPI01000001">
    <property type="protein sequence ID" value="RUO21946.1"/>
    <property type="molecule type" value="Genomic_DNA"/>
</dbReference>
<organism evidence="1 2">
    <name type="scientific">Aliidiomarina haloalkalitolerans</name>
    <dbReference type="NCBI Taxonomy" id="859059"/>
    <lineage>
        <taxon>Bacteria</taxon>
        <taxon>Pseudomonadati</taxon>
        <taxon>Pseudomonadota</taxon>
        <taxon>Gammaproteobacteria</taxon>
        <taxon>Alteromonadales</taxon>
        <taxon>Idiomarinaceae</taxon>
        <taxon>Aliidiomarina</taxon>
    </lineage>
</organism>
<dbReference type="OrthoDB" id="5298591at2"/>
<accession>A0A432VZ53</accession>
<evidence type="ECO:0000313" key="2">
    <source>
        <dbReference type="Proteomes" id="UP000288212"/>
    </source>
</evidence>
<keyword evidence="1" id="KW-0067">ATP-binding</keyword>